<proteinExistence type="predicted"/>
<evidence type="ECO:0000256" key="1">
    <source>
        <dbReference type="SAM" id="Phobius"/>
    </source>
</evidence>
<keyword evidence="1" id="KW-1133">Transmembrane helix</keyword>
<evidence type="ECO:0000313" key="4">
    <source>
        <dbReference type="Proteomes" id="UP000229784"/>
    </source>
</evidence>
<dbReference type="PANTHER" id="PTHR30619">
    <property type="entry name" value="DNA INTERNALIZATION/COMPETENCE PROTEIN COMEC/REC2"/>
    <property type="match status" value="1"/>
</dbReference>
<evidence type="ECO:0000313" key="3">
    <source>
        <dbReference type="EMBL" id="PIU15890.1"/>
    </source>
</evidence>
<keyword evidence="3" id="KW-0378">Hydrolase</keyword>
<dbReference type="AlphaFoldDB" id="A0A2M6XUP9"/>
<dbReference type="SUPFAM" id="SSF56281">
    <property type="entry name" value="Metallo-hydrolase/oxidoreductase"/>
    <property type="match status" value="1"/>
</dbReference>
<dbReference type="CDD" id="cd07731">
    <property type="entry name" value="ComA-like_MBL-fold"/>
    <property type="match status" value="1"/>
</dbReference>
<feature type="transmembrane region" description="Helical" evidence="1">
    <location>
        <begin position="9"/>
        <end position="31"/>
    </location>
</feature>
<dbReference type="Gene3D" id="3.60.15.10">
    <property type="entry name" value="Ribonuclease Z/Hydroxyacylglutathione hydrolase-like"/>
    <property type="match status" value="1"/>
</dbReference>
<protein>
    <submittedName>
        <fullName evidence="3">MBL fold metallo-hydrolase</fullName>
    </submittedName>
</protein>
<dbReference type="InterPro" id="IPR035681">
    <property type="entry name" value="ComA-like_MBL"/>
</dbReference>
<dbReference type="Proteomes" id="UP000229784">
    <property type="component" value="Unassembled WGS sequence"/>
</dbReference>
<dbReference type="InterPro" id="IPR052159">
    <property type="entry name" value="Competence_DNA_uptake"/>
</dbReference>
<reference evidence="4" key="1">
    <citation type="submission" date="2017-09" db="EMBL/GenBank/DDBJ databases">
        <title>Depth-based differentiation of microbial function through sediment-hosted aquifers and enrichment of novel symbionts in the deep terrestrial subsurface.</title>
        <authorList>
            <person name="Probst A.J."/>
            <person name="Ladd B."/>
            <person name="Jarett J.K."/>
            <person name="Geller-Mcgrath D.E."/>
            <person name="Sieber C.M.K."/>
            <person name="Emerson J.B."/>
            <person name="Anantharaman K."/>
            <person name="Thomas B.C."/>
            <person name="Malmstrom R."/>
            <person name="Stieglmeier M."/>
            <person name="Klingl A."/>
            <person name="Woyke T."/>
            <person name="Ryan C.M."/>
            <person name="Banfield J.F."/>
        </authorList>
    </citation>
    <scope>NUCLEOTIDE SEQUENCE [LARGE SCALE GENOMIC DNA]</scope>
</reference>
<feature type="domain" description="Metallo-beta-lactamase" evidence="2">
    <location>
        <begin position="44"/>
        <end position="243"/>
    </location>
</feature>
<accession>A0A2M6XUP9</accession>
<dbReference type="GO" id="GO:0016787">
    <property type="term" value="F:hydrolase activity"/>
    <property type="evidence" value="ECO:0007669"/>
    <property type="project" value="UniProtKB-KW"/>
</dbReference>
<gene>
    <name evidence="3" type="ORF">COT20_01125</name>
</gene>
<dbReference type="InterPro" id="IPR036866">
    <property type="entry name" value="RibonucZ/Hydroxyglut_hydro"/>
</dbReference>
<keyword evidence="1" id="KW-0812">Transmembrane</keyword>
<evidence type="ECO:0000259" key="2">
    <source>
        <dbReference type="SMART" id="SM00849"/>
    </source>
</evidence>
<dbReference type="PANTHER" id="PTHR30619:SF1">
    <property type="entry name" value="RECOMBINATION PROTEIN 2"/>
    <property type="match status" value="1"/>
</dbReference>
<comment type="caution">
    <text evidence="3">The sequence shown here is derived from an EMBL/GenBank/DDBJ whole genome shotgun (WGS) entry which is preliminary data.</text>
</comment>
<keyword evidence="1" id="KW-0472">Membrane</keyword>
<dbReference type="InterPro" id="IPR001279">
    <property type="entry name" value="Metallo-B-lactamas"/>
</dbReference>
<organism evidence="3 4">
    <name type="scientific">bacterium (Candidatus Gribaldobacteria) CG08_land_8_20_14_0_20_39_15</name>
    <dbReference type="NCBI Taxonomy" id="2014273"/>
    <lineage>
        <taxon>Bacteria</taxon>
        <taxon>Candidatus Gribaldobacteria</taxon>
    </lineage>
</organism>
<sequence>MDNNIKADIIFAFLFLLILANVFVWQFIFFLNNDFSITFFDVGQGDSFFIETPQGHQILIDGGPGNRVLTKLGKAMPFWDRTLDLVILTHPESDHLSGLLEVLKRYQIKNILWSGVERSAGIFEQWQEVLKEEKAKVVFAQAGQKIRAGKVSGDVLFPLKNLSGQFFDRGVNETSVVVLFNFQNNRFLFTGDIGKKEEKALLDIGCNLKADVLKVAHHGSKYSSSLEFLRAVLPQMAVISCGANNTYGHPSKEVLNSLQEFAINVLRTDQKGDIIITSDGSNFKYK</sequence>
<dbReference type="SMART" id="SM00849">
    <property type="entry name" value="Lactamase_B"/>
    <property type="match status" value="1"/>
</dbReference>
<dbReference type="EMBL" id="PEXQ01000027">
    <property type="protein sequence ID" value="PIU15890.1"/>
    <property type="molecule type" value="Genomic_DNA"/>
</dbReference>
<dbReference type="Pfam" id="PF00753">
    <property type="entry name" value="Lactamase_B"/>
    <property type="match status" value="1"/>
</dbReference>
<name>A0A2M6XUP9_9BACT</name>